<dbReference type="Gene3D" id="3.40.50.300">
    <property type="entry name" value="P-loop containing nucleotide triphosphate hydrolases"/>
    <property type="match status" value="1"/>
</dbReference>
<reference evidence="3" key="2">
    <citation type="submission" date="2023-06" db="EMBL/GenBank/DDBJ databases">
        <authorList>
            <person name="Ma L."/>
            <person name="Liu K.-W."/>
            <person name="Li Z."/>
            <person name="Hsiao Y.-Y."/>
            <person name="Qi Y."/>
            <person name="Fu T."/>
            <person name="Tang G."/>
            <person name="Zhang D."/>
            <person name="Sun W.-H."/>
            <person name="Liu D.-K."/>
            <person name="Li Y."/>
            <person name="Chen G.-Z."/>
            <person name="Liu X.-D."/>
            <person name="Liao X.-Y."/>
            <person name="Jiang Y.-T."/>
            <person name="Yu X."/>
            <person name="Hao Y."/>
            <person name="Huang J."/>
            <person name="Zhao X.-W."/>
            <person name="Ke S."/>
            <person name="Chen Y.-Y."/>
            <person name="Wu W.-L."/>
            <person name="Hsu J.-L."/>
            <person name="Lin Y.-F."/>
            <person name="Huang M.-D."/>
            <person name="Li C.-Y."/>
            <person name="Huang L."/>
            <person name="Wang Z.-W."/>
            <person name="Zhao X."/>
            <person name="Zhong W.-Y."/>
            <person name="Peng D.-H."/>
            <person name="Ahmad S."/>
            <person name="Lan S."/>
            <person name="Zhang J.-S."/>
            <person name="Tsai W.-C."/>
            <person name="Van De Peer Y."/>
            <person name="Liu Z.-J."/>
        </authorList>
    </citation>
    <scope>NUCLEOTIDE SEQUENCE</scope>
    <source>
        <strain evidence="3">CP</strain>
        <tissue evidence="3">Leaves</tissue>
    </source>
</reference>
<evidence type="ECO:0000256" key="1">
    <source>
        <dbReference type="ARBA" id="ARBA00022821"/>
    </source>
</evidence>
<protein>
    <submittedName>
        <fullName evidence="3">Disease resistance protein RPM1</fullName>
    </submittedName>
</protein>
<dbReference type="EMBL" id="JAUJYO010000015">
    <property type="protein sequence ID" value="KAK1296874.1"/>
    <property type="molecule type" value="Genomic_DNA"/>
</dbReference>
<gene>
    <name evidence="3" type="primary">RPM1</name>
    <name evidence="3" type="ORF">QJS10_CPB15g01006</name>
</gene>
<dbReference type="FunFam" id="3.40.50.300:FF:001091">
    <property type="entry name" value="Probable disease resistance protein At1g61300"/>
    <property type="match status" value="1"/>
</dbReference>
<name>A0AAV9D7U3_ACOCL</name>
<dbReference type="Pfam" id="PF00931">
    <property type="entry name" value="NB-ARC"/>
    <property type="match status" value="1"/>
</dbReference>
<evidence type="ECO:0000313" key="4">
    <source>
        <dbReference type="Proteomes" id="UP001180020"/>
    </source>
</evidence>
<evidence type="ECO:0000259" key="2">
    <source>
        <dbReference type="Pfam" id="PF00931"/>
    </source>
</evidence>
<sequence length="222" mass="25139">MWRQLHFDEGEVRCLADEQARSRRQSELSSLVEHEHDVVGLEDSKLSLVEQLTGGNNDQRTVIAVLGMGGLGKTTLVGCVYNSLQVKKRFECAAWISVSRDTEQIDFLRSAAAQFFKEDESDTDEDRAMDLSRLARKIKKLERKIKNYLQQRRYVLVLDNVGDTKYAKIIGAAFPDNDRGSCIVITMRLKSVASALAHHTHNLECLKPRDALTLLCKKAFLK</sequence>
<dbReference type="InterPro" id="IPR027417">
    <property type="entry name" value="P-loop_NTPase"/>
</dbReference>
<organism evidence="3 4">
    <name type="scientific">Acorus calamus</name>
    <name type="common">Sweet flag</name>
    <dbReference type="NCBI Taxonomy" id="4465"/>
    <lineage>
        <taxon>Eukaryota</taxon>
        <taxon>Viridiplantae</taxon>
        <taxon>Streptophyta</taxon>
        <taxon>Embryophyta</taxon>
        <taxon>Tracheophyta</taxon>
        <taxon>Spermatophyta</taxon>
        <taxon>Magnoliopsida</taxon>
        <taxon>Liliopsida</taxon>
        <taxon>Acoraceae</taxon>
        <taxon>Acorus</taxon>
    </lineage>
</organism>
<dbReference type="PANTHER" id="PTHR36766:SF63">
    <property type="entry name" value="NB-ARC DOMAIN-CONTAINING PROTEIN"/>
    <property type="match status" value="1"/>
</dbReference>
<reference evidence="3" key="1">
    <citation type="journal article" date="2023" name="Nat. Commun.">
        <title>Diploid and tetraploid genomes of Acorus and the evolution of monocots.</title>
        <authorList>
            <person name="Ma L."/>
            <person name="Liu K.W."/>
            <person name="Li Z."/>
            <person name="Hsiao Y.Y."/>
            <person name="Qi Y."/>
            <person name="Fu T."/>
            <person name="Tang G.D."/>
            <person name="Zhang D."/>
            <person name="Sun W.H."/>
            <person name="Liu D.K."/>
            <person name="Li Y."/>
            <person name="Chen G.Z."/>
            <person name="Liu X.D."/>
            <person name="Liao X.Y."/>
            <person name="Jiang Y.T."/>
            <person name="Yu X."/>
            <person name="Hao Y."/>
            <person name="Huang J."/>
            <person name="Zhao X.W."/>
            <person name="Ke S."/>
            <person name="Chen Y.Y."/>
            <person name="Wu W.L."/>
            <person name="Hsu J.L."/>
            <person name="Lin Y.F."/>
            <person name="Huang M.D."/>
            <person name="Li C.Y."/>
            <person name="Huang L."/>
            <person name="Wang Z.W."/>
            <person name="Zhao X."/>
            <person name="Zhong W.Y."/>
            <person name="Peng D.H."/>
            <person name="Ahmad S."/>
            <person name="Lan S."/>
            <person name="Zhang J.S."/>
            <person name="Tsai W.C."/>
            <person name="Van de Peer Y."/>
            <person name="Liu Z.J."/>
        </authorList>
    </citation>
    <scope>NUCLEOTIDE SEQUENCE</scope>
    <source>
        <strain evidence="3">CP</strain>
    </source>
</reference>
<dbReference type="Proteomes" id="UP001180020">
    <property type="component" value="Unassembled WGS sequence"/>
</dbReference>
<evidence type="ECO:0000313" key="3">
    <source>
        <dbReference type="EMBL" id="KAK1296874.1"/>
    </source>
</evidence>
<accession>A0AAV9D7U3</accession>
<dbReference type="InterPro" id="IPR002182">
    <property type="entry name" value="NB-ARC"/>
</dbReference>
<keyword evidence="1" id="KW-0611">Plant defense</keyword>
<keyword evidence="4" id="KW-1185">Reference proteome</keyword>
<dbReference type="GO" id="GO:0006952">
    <property type="term" value="P:defense response"/>
    <property type="evidence" value="ECO:0007669"/>
    <property type="project" value="UniProtKB-KW"/>
</dbReference>
<comment type="caution">
    <text evidence="3">The sequence shown here is derived from an EMBL/GenBank/DDBJ whole genome shotgun (WGS) entry which is preliminary data.</text>
</comment>
<dbReference type="AlphaFoldDB" id="A0AAV9D7U3"/>
<dbReference type="PANTHER" id="PTHR36766">
    <property type="entry name" value="PLANT BROAD-SPECTRUM MILDEW RESISTANCE PROTEIN RPW8"/>
    <property type="match status" value="1"/>
</dbReference>
<proteinExistence type="predicted"/>
<feature type="domain" description="NB-ARC" evidence="2">
    <location>
        <begin position="45"/>
        <end position="220"/>
    </location>
</feature>
<dbReference type="GO" id="GO:0043531">
    <property type="term" value="F:ADP binding"/>
    <property type="evidence" value="ECO:0007669"/>
    <property type="project" value="InterPro"/>
</dbReference>
<dbReference type="SUPFAM" id="SSF52540">
    <property type="entry name" value="P-loop containing nucleoside triphosphate hydrolases"/>
    <property type="match status" value="1"/>
</dbReference>
<dbReference type="PRINTS" id="PR00364">
    <property type="entry name" value="DISEASERSIST"/>
</dbReference>